<feature type="domain" description="Anoctamin dimerisation" evidence="2">
    <location>
        <begin position="51"/>
        <end position="103"/>
    </location>
</feature>
<dbReference type="GO" id="GO:0046983">
    <property type="term" value="F:protein dimerization activity"/>
    <property type="evidence" value="ECO:0007669"/>
    <property type="project" value="InterPro"/>
</dbReference>
<dbReference type="EMBL" id="JABSTU010000001">
    <property type="protein sequence ID" value="KAH8040030.1"/>
    <property type="molecule type" value="Genomic_DNA"/>
</dbReference>
<name>A0A9J6EZT3_RHIMP</name>
<evidence type="ECO:0000259" key="2">
    <source>
        <dbReference type="Pfam" id="PF16178"/>
    </source>
</evidence>
<protein>
    <recommendedName>
        <fullName evidence="2">Anoctamin dimerisation domain-containing protein</fullName>
    </recommendedName>
</protein>
<reference evidence="3" key="2">
    <citation type="submission" date="2021-09" db="EMBL/GenBank/DDBJ databases">
        <authorList>
            <person name="Jia N."/>
            <person name="Wang J."/>
            <person name="Shi W."/>
            <person name="Du L."/>
            <person name="Sun Y."/>
            <person name="Zhan W."/>
            <person name="Jiang J."/>
            <person name="Wang Q."/>
            <person name="Zhang B."/>
            <person name="Ji P."/>
            <person name="Sakyi L.B."/>
            <person name="Cui X."/>
            <person name="Yuan T."/>
            <person name="Jiang B."/>
            <person name="Yang W."/>
            <person name="Lam T.T.-Y."/>
            <person name="Chang Q."/>
            <person name="Ding S."/>
            <person name="Wang X."/>
            <person name="Zhu J."/>
            <person name="Ruan X."/>
            <person name="Zhao L."/>
            <person name="Wei J."/>
            <person name="Que T."/>
            <person name="Du C."/>
            <person name="Cheng J."/>
            <person name="Dai P."/>
            <person name="Han X."/>
            <person name="Huang E."/>
            <person name="Gao Y."/>
            <person name="Liu J."/>
            <person name="Shao H."/>
            <person name="Ye R."/>
            <person name="Li L."/>
            <person name="Wei W."/>
            <person name="Wang X."/>
            <person name="Wang C."/>
            <person name="Huo Q."/>
            <person name="Li W."/>
            <person name="Guo W."/>
            <person name="Chen H."/>
            <person name="Chen S."/>
            <person name="Zhou L."/>
            <person name="Zhou L."/>
            <person name="Ni X."/>
            <person name="Tian J."/>
            <person name="Zhou Y."/>
            <person name="Sheng Y."/>
            <person name="Liu T."/>
            <person name="Pan Y."/>
            <person name="Xia L."/>
            <person name="Li J."/>
            <person name="Zhao F."/>
            <person name="Cao W."/>
        </authorList>
    </citation>
    <scope>NUCLEOTIDE SEQUENCE</scope>
    <source>
        <strain evidence="3">Rmic-2018</strain>
        <tissue evidence="3">Larvae</tissue>
    </source>
</reference>
<keyword evidence="4" id="KW-1185">Reference proteome</keyword>
<gene>
    <name evidence="3" type="ORF">HPB51_009286</name>
</gene>
<dbReference type="InterPro" id="IPR032394">
    <property type="entry name" value="Anoct_dimer"/>
</dbReference>
<evidence type="ECO:0000256" key="1">
    <source>
        <dbReference type="SAM" id="MobiDB-lite"/>
    </source>
</evidence>
<dbReference type="AlphaFoldDB" id="A0A9J6EZT3"/>
<accession>A0A9J6EZT3</accession>
<sequence>MAAVAFQLGVFEQRLSGGRPRAQNAADDELESQNSDHGLVMGPLQNQVPLFFRDGKRRIDYVLVYEDNEGARLGKHDEWRSTFMANLRQAGLDMEEVSAEAAAQTYCAAFLILRLIQVTRLDMLCSFHIRLCRMRAISEEDATFNSVGKVE</sequence>
<dbReference type="Proteomes" id="UP000821866">
    <property type="component" value="Chromosome 1"/>
</dbReference>
<evidence type="ECO:0000313" key="3">
    <source>
        <dbReference type="EMBL" id="KAH8040030.1"/>
    </source>
</evidence>
<comment type="caution">
    <text evidence="3">The sequence shown here is derived from an EMBL/GenBank/DDBJ whole genome shotgun (WGS) entry which is preliminary data.</text>
</comment>
<evidence type="ECO:0000313" key="4">
    <source>
        <dbReference type="Proteomes" id="UP000821866"/>
    </source>
</evidence>
<reference evidence="3" key="1">
    <citation type="journal article" date="2020" name="Cell">
        <title>Large-Scale Comparative Analyses of Tick Genomes Elucidate Their Genetic Diversity and Vector Capacities.</title>
        <authorList>
            <consortium name="Tick Genome and Microbiome Consortium (TIGMIC)"/>
            <person name="Jia N."/>
            <person name="Wang J."/>
            <person name="Shi W."/>
            <person name="Du L."/>
            <person name="Sun Y."/>
            <person name="Zhan W."/>
            <person name="Jiang J.F."/>
            <person name="Wang Q."/>
            <person name="Zhang B."/>
            <person name="Ji P."/>
            <person name="Bell-Sakyi L."/>
            <person name="Cui X.M."/>
            <person name="Yuan T.T."/>
            <person name="Jiang B.G."/>
            <person name="Yang W.F."/>
            <person name="Lam T.T."/>
            <person name="Chang Q.C."/>
            <person name="Ding S.J."/>
            <person name="Wang X.J."/>
            <person name="Zhu J.G."/>
            <person name="Ruan X.D."/>
            <person name="Zhao L."/>
            <person name="Wei J.T."/>
            <person name="Ye R.Z."/>
            <person name="Que T.C."/>
            <person name="Du C.H."/>
            <person name="Zhou Y.H."/>
            <person name="Cheng J.X."/>
            <person name="Dai P.F."/>
            <person name="Guo W.B."/>
            <person name="Han X.H."/>
            <person name="Huang E.J."/>
            <person name="Li L.F."/>
            <person name="Wei W."/>
            <person name="Gao Y.C."/>
            <person name="Liu J.Z."/>
            <person name="Shao H.Z."/>
            <person name="Wang X."/>
            <person name="Wang C.C."/>
            <person name="Yang T.C."/>
            <person name="Huo Q.B."/>
            <person name="Li W."/>
            <person name="Chen H.Y."/>
            <person name="Chen S.E."/>
            <person name="Zhou L.G."/>
            <person name="Ni X.B."/>
            <person name="Tian J.H."/>
            <person name="Sheng Y."/>
            <person name="Liu T."/>
            <person name="Pan Y.S."/>
            <person name="Xia L.Y."/>
            <person name="Li J."/>
            <person name="Zhao F."/>
            <person name="Cao W.C."/>
        </authorList>
    </citation>
    <scope>NUCLEOTIDE SEQUENCE</scope>
    <source>
        <strain evidence="3">Rmic-2018</strain>
    </source>
</reference>
<organism evidence="3 4">
    <name type="scientific">Rhipicephalus microplus</name>
    <name type="common">Cattle tick</name>
    <name type="synonym">Boophilus microplus</name>
    <dbReference type="NCBI Taxonomy" id="6941"/>
    <lineage>
        <taxon>Eukaryota</taxon>
        <taxon>Metazoa</taxon>
        <taxon>Ecdysozoa</taxon>
        <taxon>Arthropoda</taxon>
        <taxon>Chelicerata</taxon>
        <taxon>Arachnida</taxon>
        <taxon>Acari</taxon>
        <taxon>Parasitiformes</taxon>
        <taxon>Ixodida</taxon>
        <taxon>Ixodoidea</taxon>
        <taxon>Ixodidae</taxon>
        <taxon>Rhipicephalinae</taxon>
        <taxon>Rhipicephalus</taxon>
        <taxon>Boophilus</taxon>
    </lineage>
</organism>
<feature type="region of interest" description="Disordered" evidence="1">
    <location>
        <begin position="19"/>
        <end position="38"/>
    </location>
</feature>
<proteinExistence type="predicted"/>
<dbReference type="VEuPathDB" id="VectorBase:LOC119183121"/>
<dbReference type="Pfam" id="PF16178">
    <property type="entry name" value="Anoct_dimer"/>
    <property type="match status" value="1"/>
</dbReference>